<evidence type="ECO:0000313" key="3">
    <source>
        <dbReference type="EMBL" id="MFC6237929.1"/>
    </source>
</evidence>
<dbReference type="PROSITE" id="PS51318">
    <property type="entry name" value="TAT"/>
    <property type="match status" value="1"/>
</dbReference>
<dbReference type="EMBL" id="JBHSTI010000008">
    <property type="protein sequence ID" value="MFC6237929.1"/>
    <property type="molecule type" value="Genomic_DNA"/>
</dbReference>
<accession>A0ABW1T066</accession>
<dbReference type="RefSeq" id="WP_386765674.1">
    <property type="nucleotide sequence ID" value="NZ_JBHSTI010000008.1"/>
</dbReference>
<evidence type="ECO:0000256" key="1">
    <source>
        <dbReference type="SAM" id="MobiDB-lite"/>
    </source>
</evidence>
<protein>
    <submittedName>
        <fullName evidence="3">Uncharacterized protein</fullName>
    </submittedName>
</protein>
<feature type="region of interest" description="Disordered" evidence="1">
    <location>
        <begin position="95"/>
        <end position="133"/>
    </location>
</feature>
<dbReference type="InterPro" id="IPR006311">
    <property type="entry name" value="TAT_signal"/>
</dbReference>
<feature type="compositionally biased region" description="Low complexity" evidence="1">
    <location>
        <begin position="100"/>
        <end position="117"/>
    </location>
</feature>
<evidence type="ECO:0000256" key="2">
    <source>
        <dbReference type="SAM" id="SignalP"/>
    </source>
</evidence>
<reference evidence="4" key="1">
    <citation type="journal article" date="2019" name="Int. J. Syst. Evol. Microbiol.">
        <title>The Global Catalogue of Microorganisms (GCM) 10K type strain sequencing project: providing services to taxonomists for standard genome sequencing and annotation.</title>
        <authorList>
            <consortium name="The Broad Institute Genomics Platform"/>
            <consortium name="The Broad Institute Genome Sequencing Center for Infectious Disease"/>
            <person name="Wu L."/>
            <person name="Ma J."/>
        </authorList>
    </citation>
    <scope>NUCLEOTIDE SEQUENCE [LARGE SCALE GENOMIC DNA]</scope>
    <source>
        <strain evidence="4">CGMCC 4.7317</strain>
    </source>
</reference>
<feature type="signal peptide" evidence="2">
    <location>
        <begin position="1"/>
        <end position="28"/>
    </location>
</feature>
<sequence>MPNPTRRDALRWSAAAAGAALLAPALTACTTDPGQPAPTDPGGPEDPDRRLRAEIGRSESGLVDLYAAAAAALGASDGAAVALVGERHKAYRQAIDPDDLASLPPSALATAEGSASTSPPPTASPSSTPTLPSSRAGIVATLLDAEQAAAASRATQCVSAVDPELARVVALAGAGCAGAAAMLEAMAS</sequence>
<keyword evidence="2" id="KW-0732">Signal</keyword>
<feature type="chain" id="PRO_5047186387" evidence="2">
    <location>
        <begin position="29"/>
        <end position="188"/>
    </location>
</feature>
<comment type="caution">
    <text evidence="3">The sequence shown here is derived from an EMBL/GenBank/DDBJ whole genome shotgun (WGS) entry which is preliminary data.</text>
</comment>
<gene>
    <name evidence="3" type="ORF">ACFQGU_08570</name>
</gene>
<proteinExistence type="predicted"/>
<name>A0ABW1T066_9ACTN</name>
<feature type="region of interest" description="Disordered" evidence="1">
    <location>
        <begin position="28"/>
        <end position="50"/>
    </location>
</feature>
<feature type="compositionally biased region" description="Low complexity" evidence="1">
    <location>
        <begin position="124"/>
        <end position="133"/>
    </location>
</feature>
<keyword evidence="4" id="KW-1185">Reference proteome</keyword>
<dbReference type="Proteomes" id="UP001596138">
    <property type="component" value="Unassembled WGS sequence"/>
</dbReference>
<organism evidence="3 4">
    <name type="scientific">Longivirga aurantiaca</name>
    <dbReference type="NCBI Taxonomy" id="1837743"/>
    <lineage>
        <taxon>Bacteria</taxon>
        <taxon>Bacillati</taxon>
        <taxon>Actinomycetota</taxon>
        <taxon>Actinomycetes</taxon>
        <taxon>Sporichthyales</taxon>
        <taxon>Sporichthyaceae</taxon>
        <taxon>Longivirga</taxon>
    </lineage>
</organism>
<dbReference type="PROSITE" id="PS51257">
    <property type="entry name" value="PROKAR_LIPOPROTEIN"/>
    <property type="match status" value="1"/>
</dbReference>
<evidence type="ECO:0000313" key="4">
    <source>
        <dbReference type="Proteomes" id="UP001596138"/>
    </source>
</evidence>